<proteinExistence type="inferred from homology"/>
<accession>A0A917IA66</accession>
<dbReference type="SUPFAM" id="SSF64307">
    <property type="entry name" value="SirA-like"/>
    <property type="match status" value="1"/>
</dbReference>
<sequence>MTPTPEPIHDLDLRGLKCPLPALRVRKALAGLPAGAVLRANATDPMAAIDIPHLLNETGDVLLAAERDGEGLLFVILKG</sequence>
<feature type="domain" description="UPF0033" evidence="2">
    <location>
        <begin position="11"/>
        <end position="35"/>
    </location>
</feature>
<dbReference type="Proteomes" id="UP000603912">
    <property type="component" value="Unassembled WGS sequence"/>
</dbReference>
<organism evidence="3 4">
    <name type="scientific">Alsobacter metallidurans</name>
    <dbReference type="NCBI Taxonomy" id="340221"/>
    <lineage>
        <taxon>Bacteria</taxon>
        <taxon>Pseudomonadati</taxon>
        <taxon>Pseudomonadota</taxon>
        <taxon>Alphaproteobacteria</taxon>
        <taxon>Hyphomicrobiales</taxon>
        <taxon>Alsobacteraceae</taxon>
        <taxon>Alsobacter</taxon>
    </lineage>
</organism>
<dbReference type="Gene3D" id="3.30.110.40">
    <property type="entry name" value="TusA-like domain"/>
    <property type="match status" value="1"/>
</dbReference>
<keyword evidence="4" id="KW-1185">Reference proteome</keyword>
<dbReference type="PANTHER" id="PTHR33279">
    <property type="entry name" value="SULFUR CARRIER PROTEIN YEDF-RELATED"/>
    <property type="match status" value="1"/>
</dbReference>
<protein>
    <recommendedName>
        <fullName evidence="2">UPF0033 domain-containing protein</fullName>
    </recommendedName>
</protein>
<evidence type="ECO:0000313" key="3">
    <source>
        <dbReference type="EMBL" id="GGH31375.1"/>
    </source>
</evidence>
<evidence type="ECO:0000256" key="1">
    <source>
        <dbReference type="ARBA" id="ARBA00008984"/>
    </source>
</evidence>
<gene>
    <name evidence="3" type="ORF">GCM10007036_42530</name>
</gene>
<dbReference type="RefSeq" id="WP_188519826.1">
    <property type="nucleotide sequence ID" value="NZ_BMES01000003.1"/>
</dbReference>
<dbReference type="InterPro" id="IPR001455">
    <property type="entry name" value="TusA-like"/>
</dbReference>
<dbReference type="Pfam" id="PF01206">
    <property type="entry name" value="TusA"/>
    <property type="match status" value="1"/>
</dbReference>
<reference evidence="3" key="2">
    <citation type="submission" date="2020-09" db="EMBL/GenBank/DDBJ databases">
        <authorList>
            <person name="Sun Q."/>
            <person name="Zhou Y."/>
        </authorList>
    </citation>
    <scope>NUCLEOTIDE SEQUENCE</scope>
    <source>
        <strain evidence="3">CGMCC 1.12214</strain>
    </source>
</reference>
<comment type="caution">
    <text evidence="3">The sequence shown here is derived from an EMBL/GenBank/DDBJ whole genome shotgun (WGS) entry which is preliminary data.</text>
</comment>
<dbReference type="CDD" id="cd00291">
    <property type="entry name" value="SirA_YedF_YeeD"/>
    <property type="match status" value="1"/>
</dbReference>
<comment type="similarity">
    <text evidence="1">Belongs to the sulfur carrier protein TusA family.</text>
</comment>
<dbReference type="InterPro" id="IPR036868">
    <property type="entry name" value="TusA-like_sf"/>
</dbReference>
<name>A0A917IA66_9HYPH</name>
<dbReference type="PANTHER" id="PTHR33279:SF6">
    <property type="entry name" value="SULFUR CARRIER PROTEIN YEDF-RELATED"/>
    <property type="match status" value="1"/>
</dbReference>
<reference evidence="3" key="1">
    <citation type="journal article" date="2014" name="Int. J. Syst. Evol. Microbiol.">
        <title>Complete genome sequence of Corynebacterium casei LMG S-19264T (=DSM 44701T), isolated from a smear-ripened cheese.</title>
        <authorList>
            <consortium name="US DOE Joint Genome Institute (JGI-PGF)"/>
            <person name="Walter F."/>
            <person name="Albersmeier A."/>
            <person name="Kalinowski J."/>
            <person name="Ruckert C."/>
        </authorList>
    </citation>
    <scope>NUCLEOTIDE SEQUENCE</scope>
    <source>
        <strain evidence="3">CGMCC 1.12214</strain>
    </source>
</reference>
<dbReference type="PROSITE" id="PS01148">
    <property type="entry name" value="UPF0033"/>
    <property type="match status" value="1"/>
</dbReference>
<evidence type="ECO:0000313" key="4">
    <source>
        <dbReference type="Proteomes" id="UP000603912"/>
    </source>
</evidence>
<dbReference type="AlphaFoldDB" id="A0A917IA66"/>
<evidence type="ECO:0000259" key="2">
    <source>
        <dbReference type="PROSITE" id="PS01148"/>
    </source>
</evidence>
<dbReference type="EMBL" id="BMES01000003">
    <property type="protein sequence ID" value="GGH31375.1"/>
    <property type="molecule type" value="Genomic_DNA"/>
</dbReference>